<dbReference type="PANTHER" id="PTHR30336:SF20">
    <property type="entry name" value="DUF218 DOMAIN-CONTAINING PROTEIN"/>
    <property type="match status" value="1"/>
</dbReference>
<dbReference type="EMBL" id="CP014504">
    <property type="protein sequence ID" value="AMQ00144.1"/>
    <property type="molecule type" value="Genomic_DNA"/>
</dbReference>
<keyword evidence="1" id="KW-0732">Signal</keyword>
<dbReference type="Gene3D" id="3.40.50.620">
    <property type="entry name" value="HUPs"/>
    <property type="match status" value="1"/>
</dbReference>
<reference evidence="3 4" key="1">
    <citation type="submission" date="2016-03" db="EMBL/GenBank/DDBJ databases">
        <title>Complete genome sequence of Pedobacter cryoconitis PAMC 27485.</title>
        <authorList>
            <person name="Lee J."/>
            <person name="Kim O.-S."/>
        </authorList>
    </citation>
    <scope>NUCLEOTIDE SEQUENCE [LARGE SCALE GENOMIC DNA]</scope>
    <source>
        <strain evidence="3 4">PAMC 27485</strain>
    </source>
</reference>
<dbReference type="AlphaFoldDB" id="A0A127VFQ7"/>
<dbReference type="KEGG" id="pcm:AY601_3273"/>
<keyword evidence="4" id="KW-1185">Reference proteome</keyword>
<dbReference type="Pfam" id="PF02698">
    <property type="entry name" value="DUF218"/>
    <property type="match status" value="1"/>
</dbReference>
<protein>
    <recommendedName>
        <fullName evidence="2">DUF218 domain-containing protein</fullName>
    </recommendedName>
</protein>
<evidence type="ECO:0000259" key="2">
    <source>
        <dbReference type="Pfam" id="PF02698"/>
    </source>
</evidence>
<dbReference type="PATRIC" id="fig|188932.3.peg.3409"/>
<feature type="chain" id="PRO_5007280551" description="DUF218 domain-containing protein" evidence="1">
    <location>
        <begin position="41"/>
        <end position="439"/>
    </location>
</feature>
<dbReference type="InterPro" id="IPR003848">
    <property type="entry name" value="DUF218"/>
</dbReference>
<dbReference type="GO" id="GO:0005886">
    <property type="term" value="C:plasma membrane"/>
    <property type="evidence" value="ECO:0007669"/>
    <property type="project" value="TreeGrafter"/>
</dbReference>
<evidence type="ECO:0000256" key="1">
    <source>
        <dbReference type="SAM" id="SignalP"/>
    </source>
</evidence>
<sequence length="439" mass="49806" precursor="true">MRNRGSYSGNYHDFNNFNKKTMKASFLMFCSWLITITAIAQNQNHGPSNQYILQNTANPVQYKNYYLLTLLQKDATVKALIQKDPVFSELLKNKTININAALKNCGSNIPCLTTTIKFSPEEIAAVSNRLQALFKPGNALALLINHDLIPSGCYNSYENLKPVEMLTKAWEQDANAINHVIDVYVNGQKPNYPAIDSISFDLKDKNYPELVNTNAKLSLAPKNNLYFEPSLQFALTALELNERNDAADYEPMATTVNKAALSSIRNTNFKAYPYTLILVPGEGPEERDTELSAGGMLRCRLAAEQYQKKAAPYIMVSGGRVHPYKTKYNEAYEMKKFLMQTLQIPESAILMEPHARHTTTNLRNASRLIYRYHIPMEQPALVVTTKSQSMYISDIMPQRCIKELGYEPYKAGKRLSENDLEFYPNTKSLQIDFDEPMDP</sequence>
<proteinExistence type="predicted"/>
<dbReference type="Proteomes" id="UP000071561">
    <property type="component" value="Chromosome"/>
</dbReference>
<feature type="domain" description="DUF218" evidence="2">
    <location>
        <begin position="277"/>
        <end position="390"/>
    </location>
</feature>
<accession>A0A127VFQ7</accession>
<feature type="signal peptide" evidence="1">
    <location>
        <begin position="1"/>
        <end position="40"/>
    </location>
</feature>
<organism evidence="3 4">
    <name type="scientific">Pedobacter cryoconitis</name>
    <dbReference type="NCBI Taxonomy" id="188932"/>
    <lineage>
        <taxon>Bacteria</taxon>
        <taxon>Pseudomonadati</taxon>
        <taxon>Bacteroidota</taxon>
        <taxon>Sphingobacteriia</taxon>
        <taxon>Sphingobacteriales</taxon>
        <taxon>Sphingobacteriaceae</taxon>
        <taxon>Pedobacter</taxon>
    </lineage>
</organism>
<evidence type="ECO:0000313" key="3">
    <source>
        <dbReference type="EMBL" id="AMQ00144.1"/>
    </source>
</evidence>
<evidence type="ECO:0000313" key="4">
    <source>
        <dbReference type="Proteomes" id="UP000071561"/>
    </source>
</evidence>
<dbReference type="InterPro" id="IPR014729">
    <property type="entry name" value="Rossmann-like_a/b/a_fold"/>
</dbReference>
<dbReference type="InterPro" id="IPR051599">
    <property type="entry name" value="Cell_Envelope_Assoc"/>
</dbReference>
<dbReference type="PANTHER" id="PTHR30336">
    <property type="entry name" value="INNER MEMBRANE PROTEIN, PROBABLE PERMEASE"/>
    <property type="match status" value="1"/>
</dbReference>
<name>A0A127VFQ7_9SPHI</name>
<gene>
    <name evidence="3" type="ORF">AY601_3273</name>
</gene>
<dbReference type="CDD" id="cd06259">
    <property type="entry name" value="YdcF-like"/>
    <property type="match status" value="1"/>
</dbReference>